<evidence type="ECO:0000313" key="1">
    <source>
        <dbReference type="EMBL" id="MCY1721653.1"/>
    </source>
</evidence>
<dbReference type="RefSeq" id="WP_343333983.1">
    <property type="nucleotide sequence ID" value="NZ_JAPOHD010000028.1"/>
</dbReference>
<dbReference type="InterPro" id="IPR011250">
    <property type="entry name" value="OMP/PagP_B-barrel"/>
</dbReference>
<organism evidence="1 2">
    <name type="scientific">Draconibacterium aestuarii</name>
    <dbReference type="NCBI Taxonomy" id="2998507"/>
    <lineage>
        <taxon>Bacteria</taxon>
        <taxon>Pseudomonadati</taxon>
        <taxon>Bacteroidota</taxon>
        <taxon>Bacteroidia</taxon>
        <taxon>Marinilabiliales</taxon>
        <taxon>Prolixibacteraceae</taxon>
        <taxon>Draconibacterium</taxon>
    </lineage>
</organism>
<keyword evidence="2" id="KW-1185">Reference proteome</keyword>
<reference evidence="1" key="1">
    <citation type="submission" date="2022-11" db="EMBL/GenBank/DDBJ databases">
        <title>Marilongibacter aestuarii gen. nov., sp. nov., isolated from tidal flat sediment.</title>
        <authorList>
            <person name="Jiayan W."/>
        </authorList>
    </citation>
    <scope>NUCLEOTIDE SEQUENCE</scope>
    <source>
        <strain evidence="1">Z1-6</strain>
    </source>
</reference>
<dbReference type="Proteomes" id="UP001145087">
    <property type="component" value="Unassembled WGS sequence"/>
</dbReference>
<accession>A0A9X3F6Z4</accession>
<dbReference type="EMBL" id="JAPOHD010000028">
    <property type="protein sequence ID" value="MCY1721653.1"/>
    <property type="molecule type" value="Genomic_DNA"/>
</dbReference>
<evidence type="ECO:0008006" key="3">
    <source>
        <dbReference type="Google" id="ProtNLM"/>
    </source>
</evidence>
<dbReference type="SUPFAM" id="SSF56925">
    <property type="entry name" value="OMPA-like"/>
    <property type="match status" value="1"/>
</dbReference>
<gene>
    <name evidence="1" type="ORF">OU798_14960</name>
</gene>
<name>A0A9X3F6Z4_9BACT</name>
<sequence length="259" mass="29513">MKIKNHLLLFLFIIIFPTGLKAQITDSIAERNFTPYDLMSNYYSEKFRPFAKKNMYLGLDFSVSDKQMTNTDYLFQKVLDGQRLGFDISLRGGYFTGDYGMLGAGFDYSQTEFNGSILRDSDTLQSNSMTRGCAITPFFRSSVSLTPNERLSFYTRLGITFGISNTLKRDVKDLDIVNKSYSTDYYFRAGVSPGITFFAMENFAFEVQLNVLGYELKVTDKTVNDIENSRLVRQNVDFNIDILSLDLGLAYYFGAGKKL</sequence>
<proteinExistence type="predicted"/>
<evidence type="ECO:0000313" key="2">
    <source>
        <dbReference type="Proteomes" id="UP001145087"/>
    </source>
</evidence>
<dbReference type="AlphaFoldDB" id="A0A9X3F6Z4"/>
<protein>
    <recommendedName>
        <fullName evidence="3">Outer membrane protein beta-barrel domain-containing protein</fullName>
    </recommendedName>
</protein>
<comment type="caution">
    <text evidence="1">The sequence shown here is derived from an EMBL/GenBank/DDBJ whole genome shotgun (WGS) entry which is preliminary data.</text>
</comment>